<sequence length="39" mass="4515">MKVLENFLYESYVSLDNELSGLSFKHLLCKGLHKQDAIM</sequence>
<reference evidence="1 2" key="1">
    <citation type="submission" date="2020-08" db="EMBL/GenBank/DDBJ databases">
        <title>Genomic Encyclopedia of Type Strains, Phase IV (KMG-IV): sequencing the most valuable type-strain genomes for metagenomic binning, comparative biology and taxonomic classification.</title>
        <authorList>
            <person name="Goeker M."/>
        </authorList>
    </citation>
    <scope>NUCLEOTIDE SEQUENCE [LARGE SCALE GENOMIC DNA]</scope>
    <source>
        <strain evidence="1 2">DSM 17075</strain>
    </source>
</reference>
<proteinExistence type="predicted"/>
<dbReference type="EMBL" id="JACIDE010000004">
    <property type="protein sequence ID" value="MBB4072930.1"/>
    <property type="molecule type" value="Genomic_DNA"/>
</dbReference>
<name>A0A840DJF3_9BACL</name>
<accession>A0A840DJF3</accession>
<dbReference type="Proteomes" id="UP000559598">
    <property type="component" value="Unassembled WGS sequence"/>
</dbReference>
<organism evidence="1 2">
    <name type="scientific">Anoxybacteroides voinovskiense</name>
    <dbReference type="NCBI Taxonomy" id="230470"/>
    <lineage>
        <taxon>Bacteria</taxon>
        <taxon>Bacillati</taxon>
        <taxon>Bacillota</taxon>
        <taxon>Bacilli</taxon>
        <taxon>Bacillales</taxon>
        <taxon>Anoxybacillaceae</taxon>
        <taxon>Anoxybacteroides</taxon>
    </lineage>
</organism>
<keyword evidence="2" id="KW-1185">Reference proteome</keyword>
<protein>
    <submittedName>
        <fullName evidence="1">Uncharacterized protein</fullName>
    </submittedName>
</protein>
<evidence type="ECO:0000313" key="2">
    <source>
        <dbReference type="Proteomes" id="UP000559598"/>
    </source>
</evidence>
<dbReference type="AlphaFoldDB" id="A0A840DJF3"/>
<evidence type="ECO:0000313" key="1">
    <source>
        <dbReference type="EMBL" id="MBB4072930.1"/>
    </source>
</evidence>
<comment type="caution">
    <text evidence="1">The sequence shown here is derived from an EMBL/GenBank/DDBJ whole genome shotgun (WGS) entry which is preliminary data.</text>
</comment>
<gene>
    <name evidence="1" type="ORF">GGR02_000691</name>
</gene>